<accession>A0A645JI75</accession>
<keyword evidence="1" id="KW-0812">Transmembrane</keyword>
<dbReference type="EMBL" id="VSSQ01141382">
    <property type="protein sequence ID" value="MPN62810.1"/>
    <property type="molecule type" value="Genomic_DNA"/>
</dbReference>
<reference evidence="2" key="1">
    <citation type="submission" date="2019-08" db="EMBL/GenBank/DDBJ databases">
        <authorList>
            <person name="Kucharzyk K."/>
            <person name="Murdoch R.W."/>
            <person name="Higgins S."/>
            <person name="Loffler F."/>
        </authorList>
    </citation>
    <scope>NUCLEOTIDE SEQUENCE</scope>
</reference>
<evidence type="ECO:0000313" key="2">
    <source>
        <dbReference type="EMBL" id="MPN62810.1"/>
    </source>
</evidence>
<protein>
    <submittedName>
        <fullName evidence="2">Uncharacterized protein</fullName>
    </submittedName>
</protein>
<organism evidence="2">
    <name type="scientific">bioreactor metagenome</name>
    <dbReference type="NCBI Taxonomy" id="1076179"/>
    <lineage>
        <taxon>unclassified sequences</taxon>
        <taxon>metagenomes</taxon>
        <taxon>ecological metagenomes</taxon>
    </lineage>
</organism>
<proteinExistence type="predicted"/>
<keyword evidence="1" id="KW-1133">Transmembrane helix</keyword>
<comment type="caution">
    <text evidence="2">The sequence shown here is derived from an EMBL/GenBank/DDBJ whole genome shotgun (WGS) entry which is preliminary data.</text>
</comment>
<feature type="transmembrane region" description="Helical" evidence="1">
    <location>
        <begin position="78"/>
        <end position="96"/>
    </location>
</feature>
<sequence length="157" mass="17404">MIVTENGWLYLLICVAMSLLIYYFCRISRKFRKASVSGKESRPHVNFTAAVYGFLAMLAPVTPFLIIANPWFSLRSTAASIVGAAVLIDLLFRMLIRNKRRTFAAVCAAFSLVSLIAAASETYDYMKTYELDKIVLRETEKAVKSGAASGKTEITNA</sequence>
<keyword evidence="1" id="KW-0472">Membrane</keyword>
<gene>
    <name evidence="2" type="ORF">SDC9_210563</name>
</gene>
<evidence type="ECO:0000256" key="1">
    <source>
        <dbReference type="SAM" id="Phobius"/>
    </source>
</evidence>
<feature type="transmembrane region" description="Helical" evidence="1">
    <location>
        <begin position="103"/>
        <end position="120"/>
    </location>
</feature>
<dbReference type="AlphaFoldDB" id="A0A645JI75"/>
<feature type="transmembrane region" description="Helical" evidence="1">
    <location>
        <begin position="45"/>
        <end position="72"/>
    </location>
</feature>
<feature type="transmembrane region" description="Helical" evidence="1">
    <location>
        <begin position="6"/>
        <end position="25"/>
    </location>
</feature>
<name>A0A645JI75_9ZZZZ</name>